<reference evidence="7" key="1">
    <citation type="journal article" date="2019" name="bioRxiv">
        <title>The Genome of the Zebra Mussel, Dreissena polymorpha: A Resource for Invasive Species Research.</title>
        <authorList>
            <person name="McCartney M.A."/>
            <person name="Auch B."/>
            <person name="Kono T."/>
            <person name="Mallez S."/>
            <person name="Zhang Y."/>
            <person name="Obille A."/>
            <person name="Becker A."/>
            <person name="Abrahante J.E."/>
            <person name="Garbe J."/>
            <person name="Badalamenti J.P."/>
            <person name="Herman A."/>
            <person name="Mangelson H."/>
            <person name="Liachko I."/>
            <person name="Sullivan S."/>
            <person name="Sone E.D."/>
            <person name="Koren S."/>
            <person name="Silverstein K.A.T."/>
            <person name="Beckman K.B."/>
            <person name="Gohl D.M."/>
        </authorList>
    </citation>
    <scope>NUCLEOTIDE SEQUENCE</scope>
    <source>
        <strain evidence="7">Duluth1</strain>
        <tissue evidence="7">Whole animal</tissue>
    </source>
</reference>
<comment type="subcellular location">
    <subcellularLocation>
        <location evidence="1">Membrane</location>
        <topology evidence="1">Multi-pass membrane protein</topology>
    </subcellularLocation>
</comment>
<feature type="transmembrane region" description="Helical" evidence="6">
    <location>
        <begin position="192"/>
        <end position="213"/>
    </location>
</feature>
<feature type="transmembrane region" description="Helical" evidence="6">
    <location>
        <begin position="437"/>
        <end position="457"/>
    </location>
</feature>
<feature type="transmembrane region" description="Helical" evidence="6">
    <location>
        <begin position="158"/>
        <end position="180"/>
    </location>
</feature>
<keyword evidence="3 6" id="KW-1133">Transmembrane helix</keyword>
<feature type="transmembrane region" description="Helical" evidence="6">
    <location>
        <begin position="94"/>
        <end position="119"/>
    </location>
</feature>
<feature type="transmembrane region" description="Helical" evidence="6">
    <location>
        <begin position="469"/>
        <end position="488"/>
    </location>
</feature>
<keyword evidence="4 6" id="KW-0472">Membrane</keyword>
<keyword evidence="2 6" id="KW-0812">Transmembrane</keyword>
<reference evidence="7" key="2">
    <citation type="submission" date="2020-11" db="EMBL/GenBank/DDBJ databases">
        <authorList>
            <person name="McCartney M.A."/>
            <person name="Auch B."/>
            <person name="Kono T."/>
            <person name="Mallez S."/>
            <person name="Becker A."/>
            <person name="Gohl D.M."/>
            <person name="Silverstein K.A.T."/>
            <person name="Koren S."/>
            <person name="Bechman K.B."/>
            <person name="Herman A."/>
            <person name="Abrahante J.E."/>
            <person name="Garbe J."/>
        </authorList>
    </citation>
    <scope>NUCLEOTIDE SEQUENCE</scope>
    <source>
        <strain evidence="7">Duluth1</strain>
        <tissue evidence="7">Whole animal</tissue>
    </source>
</reference>
<evidence type="ECO:0000256" key="1">
    <source>
        <dbReference type="ARBA" id="ARBA00004141"/>
    </source>
</evidence>
<evidence type="ECO:0008006" key="9">
    <source>
        <dbReference type="Google" id="ProtNLM"/>
    </source>
</evidence>
<gene>
    <name evidence="7" type="ORF">DPMN_105566</name>
</gene>
<dbReference type="EMBL" id="JAIWYP010000004">
    <property type="protein sequence ID" value="KAH3832285.1"/>
    <property type="molecule type" value="Genomic_DNA"/>
</dbReference>
<proteinExistence type="predicted"/>
<dbReference type="GO" id="GO:0022857">
    <property type="term" value="F:transmembrane transporter activity"/>
    <property type="evidence" value="ECO:0007669"/>
    <property type="project" value="InterPro"/>
</dbReference>
<evidence type="ECO:0000313" key="7">
    <source>
        <dbReference type="EMBL" id="KAH3832285.1"/>
    </source>
</evidence>
<name>A0A9D4K3E7_DREPO</name>
<feature type="transmembrane region" description="Helical" evidence="6">
    <location>
        <begin position="500"/>
        <end position="522"/>
    </location>
</feature>
<dbReference type="InterPro" id="IPR036259">
    <property type="entry name" value="MFS_trans_sf"/>
</dbReference>
<evidence type="ECO:0000256" key="2">
    <source>
        <dbReference type="ARBA" id="ARBA00022692"/>
    </source>
</evidence>
<dbReference type="InterPro" id="IPR011701">
    <property type="entry name" value="MFS"/>
</dbReference>
<organism evidence="7 8">
    <name type="scientific">Dreissena polymorpha</name>
    <name type="common">Zebra mussel</name>
    <name type="synonym">Mytilus polymorpha</name>
    <dbReference type="NCBI Taxonomy" id="45954"/>
    <lineage>
        <taxon>Eukaryota</taxon>
        <taxon>Metazoa</taxon>
        <taxon>Spiralia</taxon>
        <taxon>Lophotrochozoa</taxon>
        <taxon>Mollusca</taxon>
        <taxon>Bivalvia</taxon>
        <taxon>Autobranchia</taxon>
        <taxon>Heteroconchia</taxon>
        <taxon>Euheterodonta</taxon>
        <taxon>Imparidentia</taxon>
        <taxon>Neoheterodontei</taxon>
        <taxon>Myida</taxon>
        <taxon>Dreissenoidea</taxon>
        <taxon>Dreissenidae</taxon>
        <taxon>Dreissena</taxon>
    </lineage>
</organism>
<dbReference type="Pfam" id="PF07690">
    <property type="entry name" value="MFS_1"/>
    <property type="match status" value="1"/>
</dbReference>
<dbReference type="OrthoDB" id="3026777at2759"/>
<feature type="transmembrane region" description="Helical" evidence="6">
    <location>
        <begin position="257"/>
        <end position="280"/>
    </location>
</feature>
<dbReference type="GO" id="GO:0016020">
    <property type="term" value="C:membrane"/>
    <property type="evidence" value="ECO:0007669"/>
    <property type="project" value="UniProtKB-SubCell"/>
</dbReference>
<feature type="transmembrane region" description="Helical" evidence="6">
    <location>
        <begin position="286"/>
        <end position="307"/>
    </location>
</feature>
<feature type="transmembrane region" description="Helical" evidence="6">
    <location>
        <begin position="219"/>
        <end position="245"/>
    </location>
</feature>
<dbReference type="AlphaFoldDB" id="A0A9D4K3E7"/>
<comment type="caution">
    <text evidence="7">The sequence shown here is derived from an EMBL/GenBank/DDBJ whole genome shotgun (WGS) entry which is preliminary data.</text>
</comment>
<evidence type="ECO:0000256" key="6">
    <source>
        <dbReference type="SAM" id="Phobius"/>
    </source>
</evidence>
<dbReference type="PANTHER" id="PTHR23507">
    <property type="entry name" value="ZGC:174356"/>
    <property type="match status" value="1"/>
</dbReference>
<protein>
    <recommendedName>
        <fullName evidence="9">Proton-coupled folate transporter</fullName>
    </recommendedName>
</protein>
<feature type="region of interest" description="Disordered" evidence="5">
    <location>
        <begin position="1"/>
        <end position="28"/>
    </location>
</feature>
<dbReference type="Gene3D" id="1.20.1250.20">
    <property type="entry name" value="MFS general substrate transporter like domains"/>
    <property type="match status" value="1"/>
</dbReference>
<dbReference type="Proteomes" id="UP000828390">
    <property type="component" value="Unassembled WGS sequence"/>
</dbReference>
<dbReference type="PANTHER" id="PTHR23507:SF1">
    <property type="entry name" value="FI18259P1-RELATED"/>
    <property type="match status" value="1"/>
</dbReference>
<accession>A0A9D4K3E7</accession>
<dbReference type="SUPFAM" id="SSF103473">
    <property type="entry name" value="MFS general substrate transporter"/>
    <property type="match status" value="1"/>
</dbReference>
<evidence type="ECO:0000256" key="5">
    <source>
        <dbReference type="SAM" id="MobiDB-lite"/>
    </source>
</evidence>
<sequence>MTSYSDRHSLSFSNRSGPPRRHSLTPHSYGVTVRHGSLSCGINDDDYRNTLPQSVIERKMSAAQPDYGANLEGSSINDEVYLIHKQPHMSARKWLVAPYCFLSMAAYISSSAAFTQYLYRRVQEQLFPNVNQINETVGCFVNTSDPNFEMQTRVQQEAAVWSMYYNLAVGIPALFACIFLGSSSDKFGRKFLFVFPCLGVMIRTGVCVAGIYFKFNLKYFIIGFFIEGLLGYIPTMLLACFTYIADITPQIGKKRSLGITLIELFNGVGGTVVSFVFGYFIQDTGFFYPMLTSGILVVIALVLICFLPESFPPDKRNPEGSVLDKIFTSFKFFFSSADAGSRWMYNILILAFSITVLSGFGTDSVEPLYQLNAPFCWSPEKLGYYGAAKYLLQNVVGMGLIKLMQAVMADESIAMIGCVTYAANYAIEGLAQNDLYLYIGAIIGAPGILTVPIIRSLMSKLTSTEKQGALFSAIAAVETIINMGGTAAGNEIYSATISYYRGFVFFIFAGASIVCLICLGIYRVGSRRTFPTPIDV</sequence>
<evidence type="ECO:0000256" key="3">
    <source>
        <dbReference type="ARBA" id="ARBA00022989"/>
    </source>
</evidence>
<keyword evidence="8" id="KW-1185">Reference proteome</keyword>
<evidence type="ECO:0000256" key="4">
    <source>
        <dbReference type="ARBA" id="ARBA00023136"/>
    </source>
</evidence>
<evidence type="ECO:0000313" key="8">
    <source>
        <dbReference type="Proteomes" id="UP000828390"/>
    </source>
</evidence>
<feature type="transmembrane region" description="Helical" evidence="6">
    <location>
        <begin position="343"/>
        <end position="362"/>
    </location>
</feature>